<dbReference type="PANTHER" id="PTHR42812">
    <property type="entry name" value="BETA-XYLOSIDASE"/>
    <property type="match status" value="1"/>
</dbReference>
<dbReference type="GO" id="GO:0005975">
    <property type="term" value="P:carbohydrate metabolic process"/>
    <property type="evidence" value="ECO:0007669"/>
    <property type="project" value="InterPro"/>
</dbReference>
<comment type="similarity">
    <text evidence="1 7">Belongs to the glycosyl hydrolase 43 family.</text>
</comment>
<protein>
    <recommendedName>
        <fullName evidence="8">Beta-xylosidase C-terminal Concanavalin A-like domain-containing protein</fullName>
    </recommendedName>
</protein>
<organism evidence="9 10">
    <name type="scientific">Aspergillus fumigatiaffinis</name>
    <dbReference type="NCBI Taxonomy" id="340414"/>
    <lineage>
        <taxon>Eukaryota</taxon>
        <taxon>Fungi</taxon>
        <taxon>Dikarya</taxon>
        <taxon>Ascomycota</taxon>
        <taxon>Pezizomycotina</taxon>
        <taxon>Eurotiomycetes</taxon>
        <taxon>Eurotiomycetidae</taxon>
        <taxon>Eurotiales</taxon>
        <taxon>Aspergillaceae</taxon>
        <taxon>Aspergillus</taxon>
        <taxon>Aspergillus subgen. Fumigati</taxon>
    </lineage>
</organism>
<evidence type="ECO:0000256" key="6">
    <source>
        <dbReference type="PIRSR" id="PIRSR606710-2"/>
    </source>
</evidence>
<evidence type="ECO:0000313" key="9">
    <source>
        <dbReference type="EMBL" id="KAF4243648.1"/>
    </source>
</evidence>
<dbReference type="EMBL" id="JAAAPX010000010">
    <property type="protein sequence ID" value="KAF4243648.1"/>
    <property type="molecule type" value="Genomic_DNA"/>
</dbReference>
<dbReference type="InterPro" id="IPR023296">
    <property type="entry name" value="Glyco_hydro_beta-prop_sf"/>
</dbReference>
<feature type="domain" description="Beta-xylosidase C-terminal Concanavalin A-like" evidence="8">
    <location>
        <begin position="346"/>
        <end position="503"/>
    </location>
</feature>
<reference evidence="9" key="1">
    <citation type="journal article" date="2020" name="bioRxiv">
        <title>Genomic and phenotypic heterogeneity of clinical isolates of the human pathogens Aspergillus fumigatus, Aspergillus lentulus and Aspergillus fumigatiaffinis.</title>
        <authorList>
            <person name="dos Santos R.A.C."/>
            <person name="Steenwyk J.L."/>
            <person name="Rivero-Menendez O."/>
            <person name="Mead M.E."/>
            <person name="Silva L.P."/>
            <person name="Bastos R.W."/>
            <person name="Alastruey-Izquierdo A."/>
            <person name="Goldman G.H."/>
            <person name="Rokas A."/>
        </authorList>
    </citation>
    <scope>NUCLEOTIDE SEQUENCE</scope>
    <source>
        <strain evidence="9">CNM-CM6805</strain>
    </source>
</reference>
<dbReference type="InterPro" id="IPR006710">
    <property type="entry name" value="Glyco_hydro_43"/>
</dbReference>
<feature type="active site" description="Proton acceptor" evidence="5">
    <location>
        <position position="14"/>
    </location>
</feature>
<dbReference type="PANTHER" id="PTHR42812:SF12">
    <property type="entry name" value="BETA-XYLOSIDASE-RELATED"/>
    <property type="match status" value="1"/>
</dbReference>
<feature type="site" description="Important for catalytic activity, responsible for pKa modulation of the active site Glu and correct orientation of both the proton donor and substrate" evidence="6">
    <location>
        <position position="140"/>
    </location>
</feature>
<proteinExistence type="inferred from homology"/>
<dbReference type="GO" id="GO:0004553">
    <property type="term" value="F:hydrolase activity, hydrolyzing O-glycosyl compounds"/>
    <property type="evidence" value="ECO:0007669"/>
    <property type="project" value="InterPro"/>
</dbReference>
<gene>
    <name evidence="9" type="ORF">CNMCM6805_000371</name>
</gene>
<evidence type="ECO:0000256" key="7">
    <source>
        <dbReference type="RuleBase" id="RU361187"/>
    </source>
</evidence>
<evidence type="ECO:0000259" key="8">
    <source>
        <dbReference type="Pfam" id="PF17851"/>
    </source>
</evidence>
<keyword evidence="2" id="KW-0732">Signal</keyword>
<name>A0A8H4HDZ8_9EURO</name>
<dbReference type="AlphaFoldDB" id="A0A8H4HDZ8"/>
<dbReference type="Gene3D" id="2.115.10.20">
    <property type="entry name" value="Glycosyl hydrolase domain, family 43"/>
    <property type="match status" value="1"/>
</dbReference>
<dbReference type="Pfam" id="PF17851">
    <property type="entry name" value="GH43_C2"/>
    <property type="match status" value="1"/>
</dbReference>
<dbReference type="InterPro" id="IPR013320">
    <property type="entry name" value="ConA-like_dom_sf"/>
</dbReference>
<dbReference type="SUPFAM" id="SSF49899">
    <property type="entry name" value="Concanavalin A-like lectins/glucanases"/>
    <property type="match status" value="1"/>
</dbReference>
<keyword evidence="3 7" id="KW-0378">Hydrolase</keyword>
<sequence length="514" mass="57510">MSTINPIIPGFAPDPSVVKVDGWFFLINSSFHLFPGLPIYASQDLISWRHIGNAFNRQSQLSLSKSETDLHPLPTGEVLVATGGLYAPTIRYHDGIFYVVCTNVVRTATGDSRQNFVISTKDIWANNWSDPVYFEFNGIDPSLFFDDDGKTYIQGSAACGSFTTINMFEIDLRSGRKLSDERTIWRGTGGIYPEGPHLYKRKGYYYLIIAEGGTHEGHMVTMARSTDIWGPCEGCPNNPILTARDTDEYIQYTGHCDVFLDDRDQWWCTCLGVRKDKNGRYIMGRETFLTRGSWDADWLSLEQVQLKPSGLLGSDEGEKLIVNPALDYVYIRDANLSNYTLPSSTGDQILTLTASTADLSHPGLSPSFIGKRQRQLDGRSGVELHGVEATWSAAKLRAGMACYKDEHRFLRIYYDATDLAIVVEVINKPKDICRRGRQTLESLPKSVAFRMQYTEQEYRLFYTVGQAVEQNWLCVLTIDTLDLTGPDFTGPVIGVFAVSETADTAVQFGNLAIC</sequence>
<comment type="caution">
    <text evidence="9">The sequence shown here is derived from an EMBL/GenBank/DDBJ whole genome shotgun (WGS) entry which is preliminary data.</text>
</comment>
<evidence type="ECO:0000313" key="10">
    <source>
        <dbReference type="Proteomes" id="UP000653565"/>
    </source>
</evidence>
<evidence type="ECO:0000256" key="2">
    <source>
        <dbReference type="ARBA" id="ARBA00022729"/>
    </source>
</evidence>
<dbReference type="Pfam" id="PF04616">
    <property type="entry name" value="Glyco_hydro_43"/>
    <property type="match status" value="1"/>
</dbReference>
<dbReference type="InterPro" id="IPR051795">
    <property type="entry name" value="Glycosyl_Hydrlase_43"/>
</dbReference>
<dbReference type="Proteomes" id="UP000653565">
    <property type="component" value="Unassembled WGS sequence"/>
</dbReference>
<dbReference type="CDD" id="cd18617">
    <property type="entry name" value="GH43_XynB-like"/>
    <property type="match status" value="1"/>
</dbReference>
<dbReference type="InterPro" id="IPR041542">
    <property type="entry name" value="GH43_C2"/>
</dbReference>
<dbReference type="OrthoDB" id="2139957at2759"/>
<accession>A0A8H4HDZ8</accession>
<evidence type="ECO:0000256" key="4">
    <source>
        <dbReference type="ARBA" id="ARBA00023295"/>
    </source>
</evidence>
<dbReference type="Gene3D" id="2.60.120.200">
    <property type="match status" value="1"/>
</dbReference>
<dbReference type="SUPFAM" id="SSF75005">
    <property type="entry name" value="Arabinanase/levansucrase/invertase"/>
    <property type="match status" value="1"/>
</dbReference>
<keyword evidence="4 7" id="KW-0326">Glycosidase</keyword>
<reference evidence="9" key="2">
    <citation type="submission" date="2020-04" db="EMBL/GenBank/DDBJ databases">
        <authorList>
            <person name="Santos R.A.C."/>
            <person name="Steenwyk J.L."/>
            <person name="Rivero-Menendez O."/>
            <person name="Mead M.E."/>
            <person name="Silva L.P."/>
            <person name="Bastos R.W."/>
            <person name="Alastruey-Izquierdo A."/>
            <person name="Goldman G.H."/>
            <person name="Rokas A."/>
        </authorList>
    </citation>
    <scope>NUCLEOTIDE SEQUENCE</scope>
    <source>
        <strain evidence="9">CNM-CM6805</strain>
    </source>
</reference>
<evidence type="ECO:0000256" key="1">
    <source>
        <dbReference type="ARBA" id="ARBA00009865"/>
    </source>
</evidence>
<keyword evidence="10" id="KW-1185">Reference proteome</keyword>
<evidence type="ECO:0000256" key="5">
    <source>
        <dbReference type="PIRSR" id="PIRSR606710-1"/>
    </source>
</evidence>
<evidence type="ECO:0000256" key="3">
    <source>
        <dbReference type="ARBA" id="ARBA00022801"/>
    </source>
</evidence>
<feature type="active site" description="Proton donor" evidence="5">
    <location>
        <position position="194"/>
    </location>
</feature>